<dbReference type="EMBL" id="JAODUO010001043">
    <property type="protein sequence ID" value="KAK2171654.1"/>
    <property type="molecule type" value="Genomic_DNA"/>
</dbReference>
<dbReference type="GO" id="GO:0005737">
    <property type="term" value="C:cytoplasm"/>
    <property type="evidence" value="ECO:0007669"/>
    <property type="project" value="UniProtKB-SubCell"/>
</dbReference>
<comment type="subcellular location">
    <subcellularLocation>
        <location evidence="1">Cytoplasm</location>
    </subcellularLocation>
</comment>
<dbReference type="PANTHER" id="PTHR10554:SF1">
    <property type="entry name" value="FI16515P1"/>
    <property type="match status" value="1"/>
</dbReference>
<name>A0AAD9NLK6_RIDPI</name>
<dbReference type="InterPro" id="IPR015482">
    <property type="entry name" value="Syntrophin"/>
</dbReference>
<keyword evidence="5" id="KW-1185">Reference proteome</keyword>
<evidence type="ECO:0000313" key="5">
    <source>
        <dbReference type="Proteomes" id="UP001209878"/>
    </source>
</evidence>
<dbReference type="GO" id="GO:0005198">
    <property type="term" value="F:structural molecule activity"/>
    <property type="evidence" value="ECO:0007669"/>
    <property type="project" value="InterPro"/>
</dbReference>
<evidence type="ECO:0000313" key="4">
    <source>
        <dbReference type="EMBL" id="KAK2171654.1"/>
    </source>
</evidence>
<dbReference type="AlphaFoldDB" id="A0AAD9NLK6"/>
<sequence>MCWSCERVSNAKYWSSWKPIFLALKGAEMMMFDTPPLESRDWSRCRNSALIHECLFCVLKTSQELQDRRSPCFVIETGHGVVYYLHLESQDHLQKLEKAWHRANYNAVRQIKAKTFGCTWHGEACSLTLDFETGFSLYNNQAKTYRWRYRFSQLKGSSDDGTSKLKLHFLNEKANTLEARDLECASLQTLLFSMHAFLSAKLASVDPDFLIKA</sequence>
<evidence type="ECO:0000256" key="2">
    <source>
        <dbReference type="ARBA" id="ARBA00022490"/>
    </source>
</evidence>
<comment type="caution">
    <text evidence="4">The sequence shown here is derived from an EMBL/GenBank/DDBJ whole genome shotgun (WGS) entry which is preliminary data.</text>
</comment>
<reference evidence="4" key="1">
    <citation type="journal article" date="2023" name="Mol. Biol. Evol.">
        <title>Third-Generation Sequencing Reveals the Adaptive Role of the Epigenome in Three Deep-Sea Polychaetes.</title>
        <authorList>
            <person name="Perez M."/>
            <person name="Aroh O."/>
            <person name="Sun Y."/>
            <person name="Lan Y."/>
            <person name="Juniper S.K."/>
            <person name="Young C.R."/>
            <person name="Angers B."/>
            <person name="Qian P.Y."/>
        </authorList>
    </citation>
    <scope>NUCLEOTIDE SEQUENCE</scope>
    <source>
        <strain evidence="4">R07B-5</strain>
    </source>
</reference>
<dbReference type="PANTHER" id="PTHR10554">
    <property type="entry name" value="SYNTROPHIN"/>
    <property type="match status" value="1"/>
</dbReference>
<dbReference type="SUPFAM" id="SSF50729">
    <property type="entry name" value="PH domain-like"/>
    <property type="match status" value="1"/>
</dbReference>
<organism evidence="4 5">
    <name type="scientific">Ridgeia piscesae</name>
    <name type="common">Tubeworm</name>
    <dbReference type="NCBI Taxonomy" id="27915"/>
    <lineage>
        <taxon>Eukaryota</taxon>
        <taxon>Metazoa</taxon>
        <taxon>Spiralia</taxon>
        <taxon>Lophotrochozoa</taxon>
        <taxon>Annelida</taxon>
        <taxon>Polychaeta</taxon>
        <taxon>Sedentaria</taxon>
        <taxon>Canalipalpata</taxon>
        <taxon>Sabellida</taxon>
        <taxon>Siboglinidae</taxon>
        <taxon>Ridgeia</taxon>
    </lineage>
</organism>
<gene>
    <name evidence="4" type="ORF">NP493_1048g00045</name>
</gene>
<dbReference type="InterPro" id="IPR055108">
    <property type="entry name" value="Syntrophin_4th"/>
</dbReference>
<dbReference type="Proteomes" id="UP001209878">
    <property type="component" value="Unassembled WGS sequence"/>
</dbReference>
<feature type="domain" description="Syntrophin C-terminal PH" evidence="3">
    <location>
        <begin position="110"/>
        <end position="204"/>
    </location>
</feature>
<keyword evidence="2" id="KW-0963">Cytoplasm</keyword>
<evidence type="ECO:0000256" key="1">
    <source>
        <dbReference type="ARBA" id="ARBA00004496"/>
    </source>
</evidence>
<evidence type="ECO:0000259" key="3">
    <source>
        <dbReference type="Pfam" id="PF23012"/>
    </source>
</evidence>
<accession>A0AAD9NLK6</accession>
<proteinExistence type="predicted"/>
<dbReference type="Pfam" id="PF23012">
    <property type="entry name" value="Syntrophin_4th"/>
    <property type="match status" value="1"/>
</dbReference>
<protein>
    <recommendedName>
        <fullName evidence="3">Syntrophin C-terminal PH domain-containing protein</fullName>
    </recommendedName>
</protein>
<dbReference type="GO" id="GO:0016010">
    <property type="term" value="C:dystrophin-associated glycoprotein complex"/>
    <property type="evidence" value="ECO:0007669"/>
    <property type="project" value="TreeGrafter"/>
</dbReference>